<feature type="region of interest" description="Disordered" evidence="1">
    <location>
        <begin position="224"/>
        <end position="248"/>
    </location>
</feature>
<reference evidence="2" key="1">
    <citation type="submission" date="2014-09" db="EMBL/GenBank/DDBJ databases">
        <title>Genome sequence of the luminous mushroom Mycena chlorophos for searching fungal bioluminescence genes.</title>
        <authorList>
            <person name="Tanaka Y."/>
            <person name="Kasuga D."/>
            <person name="Oba Y."/>
            <person name="Hase S."/>
            <person name="Sato K."/>
            <person name="Oba Y."/>
            <person name="Sakakibara Y."/>
        </authorList>
    </citation>
    <scope>NUCLEOTIDE SEQUENCE</scope>
</reference>
<feature type="region of interest" description="Disordered" evidence="1">
    <location>
        <begin position="48"/>
        <end position="84"/>
    </location>
</feature>
<dbReference type="Proteomes" id="UP000815677">
    <property type="component" value="Unassembled WGS sequence"/>
</dbReference>
<dbReference type="EMBL" id="DF839677">
    <property type="protein sequence ID" value="GAT44341.1"/>
    <property type="molecule type" value="Genomic_DNA"/>
</dbReference>
<feature type="compositionally biased region" description="Polar residues" evidence="1">
    <location>
        <begin position="73"/>
        <end position="84"/>
    </location>
</feature>
<sequence>MASLPRQRLPAPPAVIFAFTDIRAPPATIPLALTDIVLPRIRHCESTPLREDSFSRENTPTPTPTPPAQPTASGSGDTDYSANHWQNLPPKTLKQISKRQGINVSDVVEVFNVIYPELDEVERTKKYEGFREHLRVLADEWLDPSKACSFQDGADMKRLVDLVRSFQVLHFPLLNNNKKMTGAFPWLSHCDDCWPVKNVLQMTLCNSSKNKRKMEESNALKRVIGASVSRGGRSAPSKNIRPTQKTGD</sequence>
<proteinExistence type="predicted"/>
<keyword evidence="3" id="KW-1185">Reference proteome</keyword>
<feature type="compositionally biased region" description="Polar residues" evidence="1">
    <location>
        <begin position="236"/>
        <end position="248"/>
    </location>
</feature>
<gene>
    <name evidence="2" type="ORF">MCHLO_01975</name>
</gene>
<name>A0ABQ0KZM1_MYCCL</name>
<organism evidence="2 3">
    <name type="scientific">Mycena chlorophos</name>
    <name type="common">Agaric fungus</name>
    <name type="synonym">Agaricus chlorophos</name>
    <dbReference type="NCBI Taxonomy" id="658473"/>
    <lineage>
        <taxon>Eukaryota</taxon>
        <taxon>Fungi</taxon>
        <taxon>Dikarya</taxon>
        <taxon>Basidiomycota</taxon>
        <taxon>Agaricomycotina</taxon>
        <taxon>Agaricomycetes</taxon>
        <taxon>Agaricomycetidae</taxon>
        <taxon>Agaricales</taxon>
        <taxon>Marasmiineae</taxon>
        <taxon>Mycenaceae</taxon>
        <taxon>Mycena</taxon>
    </lineage>
</organism>
<evidence type="ECO:0000313" key="3">
    <source>
        <dbReference type="Proteomes" id="UP000815677"/>
    </source>
</evidence>
<evidence type="ECO:0000256" key="1">
    <source>
        <dbReference type="SAM" id="MobiDB-lite"/>
    </source>
</evidence>
<accession>A0ABQ0KZM1</accession>
<protein>
    <submittedName>
        <fullName evidence="2">Uncharacterized protein</fullName>
    </submittedName>
</protein>
<evidence type="ECO:0000313" key="2">
    <source>
        <dbReference type="EMBL" id="GAT44341.1"/>
    </source>
</evidence>